<dbReference type="RefSeq" id="WP_187636600.1">
    <property type="nucleotide sequence ID" value="NZ_VZQQ01000022.1"/>
</dbReference>
<name>A0ABR7PTM2_9BURK</name>
<accession>A0ABR7PTM2</accession>
<dbReference type="Proteomes" id="UP000736373">
    <property type="component" value="Unassembled WGS sequence"/>
</dbReference>
<evidence type="ECO:0008006" key="3">
    <source>
        <dbReference type="Google" id="ProtNLM"/>
    </source>
</evidence>
<sequence length="127" mass="14440">MSPGLTAAPNLPFRVSRRGCGRLIHPEPLHHLPQRSRLIRERRGRRRTFLDECRVLPRDLVHLRDRDAHLLNPGDAVVVHRFSRFSRDSLAFLCTIARNRPIERRLRAAGLSGAAGHLALDPATHID</sequence>
<protein>
    <recommendedName>
        <fullName evidence="3">Resolvase/invertase-type recombinase catalytic domain-containing protein</fullName>
    </recommendedName>
</protein>
<evidence type="ECO:0000313" key="1">
    <source>
        <dbReference type="EMBL" id="MBC8749600.1"/>
    </source>
</evidence>
<gene>
    <name evidence="1" type="ORF">F6X42_24365</name>
</gene>
<organism evidence="1 2">
    <name type="scientific">Paraburkholderia podalyriae</name>
    <dbReference type="NCBI Taxonomy" id="1938811"/>
    <lineage>
        <taxon>Bacteria</taxon>
        <taxon>Pseudomonadati</taxon>
        <taxon>Pseudomonadota</taxon>
        <taxon>Betaproteobacteria</taxon>
        <taxon>Burkholderiales</taxon>
        <taxon>Burkholderiaceae</taxon>
        <taxon>Paraburkholderia</taxon>
    </lineage>
</organism>
<proteinExistence type="predicted"/>
<reference evidence="1 2" key="1">
    <citation type="submission" date="2019-09" db="EMBL/GenBank/DDBJ databases">
        <title>Paraburkholderia podalyriae sp. nov., A South African Podalyria-associated rhizobium.</title>
        <authorList>
            <person name="Mavima L."/>
            <person name="Beukes C.W."/>
            <person name="Palmer M."/>
            <person name="De Meyer S.E."/>
            <person name="James E.K."/>
            <person name="Maluk M."/>
            <person name="Avontuur J.R."/>
            <person name="Chan W.Y."/>
            <person name="Venter S.N."/>
            <person name="Steenkamp E.T."/>
        </authorList>
    </citation>
    <scope>NUCLEOTIDE SEQUENCE [LARGE SCALE GENOMIC DNA]</scope>
    <source>
        <strain evidence="1 2">WC7.3b</strain>
    </source>
</reference>
<dbReference type="EMBL" id="VZQQ01000022">
    <property type="protein sequence ID" value="MBC8749600.1"/>
    <property type="molecule type" value="Genomic_DNA"/>
</dbReference>
<comment type="caution">
    <text evidence="1">The sequence shown here is derived from an EMBL/GenBank/DDBJ whole genome shotgun (WGS) entry which is preliminary data.</text>
</comment>
<evidence type="ECO:0000313" key="2">
    <source>
        <dbReference type="Proteomes" id="UP000736373"/>
    </source>
</evidence>
<keyword evidence="2" id="KW-1185">Reference proteome</keyword>